<reference evidence="4 6" key="2">
    <citation type="submission" date="2015-08" db="EMBL/GenBank/DDBJ databases">
        <title>Enterococcus genome sequence.</title>
        <authorList>
            <person name="Acedo J.Z."/>
            <person name="Vederas J.C."/>
        </authorList>
    </citation>
    <scope>NUCLEOTIDE SEQUENCE [LARGE SCALE GENOMIC DNA]</scope>
    <source>
        <strain evidence="4 6">49</strain>
    </source>
</reference>
<evidence type="ECO:0000313" key="6">
    <source>
        <dbReference type="Proteomes" id="UP000216797"/>
    </source>
</evidence>
<evidence type="ECO:0000313" key="3">
    <source>
        <dbReference type="EMBL" id="OJG14719.1"/>
    </source>
</evidence>
<evidence type="ECO:0000256" key="1">
    <source>
        <dbReference type="SAM" id="MobiDB-lite"/>
    </source>
</evidence>
<feature type="transmembrane region" description="Helical" evidence="2">
    <location>
        <begin position="45"/>
        <end position="64"/>
    </location>
</feature>
<gene>
    <name evidence="4" type="ORF">AKL21_03085</name>
    <name evidence="3" type="ORF">RU96_GL000632</name>
</gene>
<comment type="caution">
    <text evidence="3">The sequence shown here is derived from an EMBL/GenBank/DDBJ whole genome shotgun (WGS) entry which is preliminary data.</text>
</comment>
<feature type="region of interest" description="Disordered" evidence="1">
    <location>
        <begin position="127"/>
        <end position="157"/>
    </location>
</feature>
<dbReference type="GO" id="GO:0051301">
    <property type="term" value="P:cell division"/>
    <property type="evidence" value="ECO:0007669"/>
    <property type="project" value="InterPro"/>
</dbReference>
<keyword evidence="2" id="KW-0472">Membrane</keyword>
<dbReference type="PANTHER" id="PTHR40027:SF1">
    <property type="entry name" value="CELL DIVISION PROTEIN DIVIC"/>
    <property type="match status" value="1"/>
</dbReference>
<dbReference type="EMBL" id="LHUG01000003">
    <property type="protein sequence ID" value="PAB01454.1"/>
    <property type="molecule type" value="Genomic_DNA"/>
</dbReference>
<dbReference type="Proteomes" id="UP000182835">
    <property type="component" value="Unassembled WGS sequence"/>
</dbReference>
<dbReference type="AlphaFoldDB" id="A0A1L8R4N4"/>
<dbReference type="Pfam" id="PF04977">
    <property type="entry name" value="DivIC"/>
    <property type="match status" value="1"/>
</dbReference>
<sequence length="157" mass="18226">MRRGVTDVINGRDKNVEQLDNEYVKKQIAKYQEQHRQVVFKRRRLTLLLTITCLIFIFVGFQLFSDHQRLVKLEEIKQEAVADNKVVSDNVSQLKKEVALLKDEDYVAKLARSRFYYSKDGEKVYPIAGQNQNTNEQEDAKVEKAIDRTNGSSTAEE</sequence>
<name>A0A1L8R4N4_9ENTE</name>
<protein>
    <submittedName>
        <fullName evidence="4">Septum formation initiator</fullName>
    </submittedName>
</protein>
<dbReference type="PANTHER" id="PTHR40027">
    <property type="entry name" value="CELL DIVISION PROTEIN DIVIC"/>
    <property type="match status" value="1"/>
</dbReference>
<keyword evidence="2" id="KW-1133">Transmembrane helix</keyword>
<dbReference type="InterPro" id="IPR039076">
    <property type="entry name" value="DivIC"/>
</dbReference>
<dbReference type="EMBL" id="JXKG01000014">
    <property type="protein sequence ID" value="OJG14719.1"/>
    <property type="molecule type" value="Genomic_DNA"/>
</dbReference>
<evidence type="ECO:0000313" key="4">
    <source>
        <dbReference type="EMBL" id="PAB01454.1"/>
    </source>
</evidence>
<dbReference type="STRING" id="317010.RU96_GL000632"/>
<evidence type="ECO:0000313" key="5">
    <source>
        <dbReference type="Proteomes" id="UP000182835"/>
    </source>
</evidence>
<feature type="compositionally biased region" description="Basic and acidic residues" evidence="1">
    <location>
        <begin position="138"/>
        <end position="147"/>
    </location>
</feature>
<accession>A0A1L8R4N4</accession>
<evidence type="ECO:0000256" key="2">
    <source>
        <dbReference type="SAM" id="Phobius"/>
    </source>
</evidence>
<proteinExistence type="predicted"/>
<organism evidence="3 5">
    <name type="scientific">Enterococcus canintestini</name>
    <dbReference type="NCBI Taxonomy" id="317010"/>
    <lineage>
        <taxon>Bacteria</taxon>
        <taxon>Bacillati</taxon>
        <taxon>Bacillota</taxon>
        <taxon>Bacilli</taxon>
        <taxon>Lactobacillales</taxon>
        <taxon>Enterococcaceae</taxon>
        <taxon>Enterococcus</taxon>
    </lineage>
</organism>
<keyword evidence="2" id="KW-0812">Transmembrane</keyword>
<keyword evidence="6" id="KW-1185">Reference proteome</keyword>
<dbReference type="InterPro" id="IPR007060">
    <property type="entry name" value="FtsL/DivIC"/>
</dbReference>
<dbReference type="Proteomes" id="UP000216797">
    <property type="component" value="Unassembled WGS sequence"/>
</dbReference>
<reference evidence="3 5" key="1">
    <citation type="submission" date="2014-12" db="EMBL/GenBank/DDBJ databases">
        <title>Draft genome sequences of 29 type strains of Enterococci.</title>
        <authorList>
            <person name="Zhong Z."/>
            <person name="Sun Z."/>
            <person name="Liu W."/>
            <person name="Zhang W."/>
            <person name="Zhang H."/>
        </authorList>
    </citation>
    <scope>NUCLEOTIDE SEQUENCE [LARGE SCALE GENOMIC DNA]</scope>
    <source>
        <strain evidence="3 5">DSM 21207</strain>
    </source>
</reference>